<keyword evidence="1" id="KW-0732">Signal</keyword>
<feature type="signal peptide" evidence="1">
    <location>
        <begin position="1"/>
        <end position="37"/>
    </location>
</feature>
<evidence type="ECO:0000256" key="1">
    <source>
        <dbReference type="SAM" id="SignalP"/>
    </source>
</evidence>
<protein>
    <submittedName>
        <fullName evidence="2">Predicted protein</fullName>
    </submittedName>
</protein>
<keyword evidence="3" id="KW-1185">Reference proteome</keyword>
<dbReference type="EMBL" id="GG739186">
    <property type="protein sequence ID" value="EFC35495.1"/>
    <property type="molecule type" value="Genomic_DNA"/>
</dbReference>
<dbReference type="InParanoid" id="D2W606"/>
<accession>D2W606</accession>
<dbReference type="RefSeq" id="XP_002668239.1">
    <property type="nucleotide sequence ID" value="XM_002668193.1"/>
</dbReference>
<name>D2W606_NAEGR</name>
<proteinExistence type="predicted"/>
<organism evidence="3">
    <name type="scientific">Naegleria gruberi</name>
    <name type="common">Amoeba</name>
    <dbReference type="NCBI Taxonomy" id="5762"/>
    <lineage>
        <taxon>Eukaryota</taxon>
        <taxon>Discoba</taxon>
        <taxon>Heterolobosea</taxon>
        <taxon>Tetramitia</taxon>
        <taxon>Eutetramitia</taxon>
        <taxon>Vahlkampfiidae</taxon>
        <taxon>Naegleria</taxon>
    </lineage>
</organism>
<reference evidence="2 3" key="1">
    <citation type="journal article" date="2010" name="Cell">
        <title>The genome of Naegleria gruberi illuminates early eukaryotic versatility.</title>
        <authorList>
            <person name="Fritz-Laylin L.K."/>
            <person name="Prochnik S.E."/>
            <person name="Ginger M.L."/>
            <person name="Dacks J.B."/>
            <person name="Carpenter M.L."/>
            <person name="Field M.C."/>
            <person name="Kuo A."/>
            <person name="Paredez A."/>
            <person name="Chapman J."/>
            <person name="Pham J."/>
            <person name="Shu S."/>
            <person name="Neupane R."/>
            <person name="Cipriano M."/>
            <person name="Mancuso J."/>
            <person name="Tu H."/>
            <person name="Salamov A."/>
            <person name="Lindquist E."/>
            <person name="Shapiro H."/>
            <person name="Lucas S."/>
            <person name="Grigoriev I.V."/>
            <person name="Cande W.Z."/>
            <person name="Fulton C."/>
            <person name="Rokhsar D.S."/>
            <person name="Dawson S.C."/>
        </authorList>
    </citation>
    <scope>NUCLEOTIDE SEQUENCE [LARGE SCALE GENOMIC DNA]</scope>
    <source>
        <strain evidence="2 3">NEG-M</strain>
    </source>
</reference>
<dbReference type="GeneID" id="8856412"/>
<sequence>MSLDYCMVSNRVKLCKVTVCMLVTLVILSILASNTNAFECTGPDSCNGRGFCSTTGDSCQCLTTLNYDLNNNANTMVANSSLSFYTLGSSDGEEPSYTFISGNTT</sequence>
<dbReference type="VEuPathDB" id="AmoebaDB:NAEGRDRAFT_76849"/>
<dbReference type="AlphaFoldDB" id="D2W606"/>
<dbReference type="OrthoDB" id="283575at2759"/>
<dbReference type="Proteomes" id="UP000006671">
    <property type="component" value="Unassembled WGS sequence"/>
</dbReference>
<gene>
    <name evidence="2" type="ORF">NAEGRDRAFT_76849</name>
</gene>
<evidence type="ECO:0000313" key="2">
    <source>
        <dbReference type="EMBL" id="EFC35495.1"/>
    </source>
</evidence>
<feature type="chain" id="PRO_5003038142" evidence="1">
    <location>
        <begin position="38"/>
        <end position="105"/>
    </location>
</feature>
<evidence type="ECO:0000313" key="3">
    <source>
        <dbReference type="Proteomes" id="UP000006671"/>
    </source>
</evidence>
<dbReference type="KEGG" id="ngr:NAEGRDRAFT_76849"/>